<dbReference type="GO" id="GO:0016740">
    <property type="term" value="F:transferase activity"/>
    <property type="evidence" value="ECO:0007669"/>
    <property type="project" value="UniProtKB-KW"/>
</dbReference>
<keyword evidence="5" id="KW-1185">Reference proteome</keyword>
<comment type="caution">
    <text evidence="4">The sequence shown here is derived from an EMBL/GenBank/DDBJ whole genome shotgun (WGS) entry which is preliminary data.</text>
</comment>
<feature type="site" description="Increases basicity of active site His" evidence="1">
    <location>
        <position position="135"/>
    </location>
</feature>
<dbReference type="SUPFAM" id="SSF51161">
    <property type="entry name" value="Trimeric LpxA-like enzymes"/>
    <property type="match status" value="1"/>
</dbReference>
<dbReference type="Pfam" id="PF17836">
    <property type="entry name" value="PglD_N"/>
    <property type="match status" value="1"/>
</dbReference>
<evidence type="ECO:0000313" key="4">
    <source>
        <dbReference type="EMBL" id="RAL21121.1"/>
    </source>
</evidence>
<dbReference type="RefSeq" id="WP_111730409.1">
    <property type="nucleotide sequence ID" value="NZ_QHKO01000006.1"/>
</dbReference>
<name>A0A328C2Y9_9DELT</name>
<dbReference type="InterPro" id="IPR041561">
    <property type="entry name" value="PglD_N"/>
</dbReference>
<evidence type="ECO:0000256" key="2">
    <source>
        <dbReference type="PIRSR" id="PIRSR620019-2"/>
    </source>
</evidence>
<dbReference type="CDD" id="cd03360">
    <property type="entry name" value="LbH_AT_putative"/>
    <property type="match status" value="1"/>
</dbReference>
<dbReference type="Pfam" id="PF00132">
    <property type="entry name" value="Hexapep"/>
    <property type="match status" value="1"/>
</dbReference>
<dbReference type="InterPro" id="IPR050179">
    <property type="entry name" value="Trans_hexapeptide_repeat"/>
</dbReference>
<dbReference type="NCBIfam" id="TIGR03570">
    <property type="entry name" value="NeuD_NnaD"/>
    <property type="match status" value="1"/>
</dbReference>
<dbReference type="OrthoDB" id="9782091at2"/>
<dbReference type="AlphaFoldDB" id="A0A328C2Y9"/>
<dbReference type="PANTHER" id="PTHR43300:SF7">
    <property type="entry name" value="UDP-N-ACETYLBACILLOSAMINE N-ACETYLTRANSFERASE"/>
    <property type="match status" value="1"/>
</dbReference>
<dbReference type="Proteomes" id="UP000249169">
    <property type="component" value="Unassembled WGS sequence"/>
</dbReference>
<gene>
    <name evidence="4" type="ORF">DL240_13385</name>
</gene>
<evidence type="ECO:0000259" key="3">
    <source>
        <dbReference type="Pfam" id="PF17836"/>
    </source>
</evidence>
<dbReference type="EMBL" id="QHKO01000006">
    <property type="protein sequence ID" value="RAL21121.1"/>
    <property type="molecule type" value="Genomic_DNA"/>
</dbReference>
<feature type="binding site" evidence="2">
    <location>
        <position position="67"/>
    </location>
    <ligand>
        <name>substrate</name>
    </ligand>
</feature>
<evidence type="ECO:0000256" key="1">
    <source>
        <dbReference type="PIRSR" id="PIRSR620019-1"/>
    </source>
</evidence>
<accession>A0A328C2Y9</accession>
<dbReference type="Gene3D" id="2.160.10.10">
    <property type="entry name" value="Hexapeptide repeat proteins"/>
    <property type="match status" value="1"/>
</dbReference>
<feature type="active site" description="Proton acceptor" evidence="1">
    <location>
        <position position="134"/>
    </location>
</feature>
<sequence>MEDIIIIGAGGHGREMLWLLRRLNRAVRGFVDDNPTLHNQQVCGVPVLGTTDYLEKVGRAEVVLGVGYPRVRRKIVSKLAHLPLTWPTLVDPGAHVSQEVSLGTGVTVCAGSVITVQVKVGDFALINIGSRISHDTVIGAYTMVSPGVTLTGQTRVGSDVMLGAGLTVVPGVRIGNRAVVGAGAVVIRDVPAGATAVGNPARVIRQPEPVE</sequence>
<protein>
    <submittedName>
        <fullName evidence="4">Acetyltransferase</fullName>
    </submittedName>
</protein>
<organism evidence="4 5">
    <name type="scientific">Lujinxingia litoralis</name>
    <dbReference type="NCBI Taxonomy" id="2211119"/>
    <lineage>
        <taxon>Bacteria</taxon>
        <taxon>Deltaproteobacteria</taxon>
        <taxon>Bradymonadales</taxon>
        <taxon>Lujinxingiaceae</taxon>
        <taxon>Lujinxingia</taxon>
    </lineage>
</organism>
<proteinExistence type="predicted"/>
<dbReference type="InterPro" id="IPR011004">
    <property type="entry name" value="Trimer_LpxA-like_sf"/>
</dbReference>
<reference evidence="4 5" key="1">
    <citation type="submission" date="2018-05" db="EMBL/GenBank/DDBJ databases">
        <title>Lujinxingia marina gen. nov. sp. nov., a new facultative anaerobic member of the class Deltaproteobacteria, and proposal of Lujinxingaceae fam. nov.</title>
        <authorList>
            <person name="Li C.-M."/>
        </authorList>
    </citation>
    <scope>NUCLEOTIDE SEQUENCE [LARGE SCALE GENOMIC DNA]</scope>
    <source>
        <strain evidence="4 5">B210</strain>
    </source>
</reference>
<dbReference type="InterPro" id="IPR020019">
    <property type="entry name" value="AcTrfase_PglD-like"/>
</dbReference>
<dbReference type="InterPro" id="IPR001451">
    <property type="entry name" value="Hexapep"/>
</dbReference>
<dbReference type="Gene3D" id="3.40.50.20">
    <property type="match status" value="1"/>
</dbReference>
<evidence type="ECO:0000313" key="5">
    <source>
        <dbReference type="Proteomes" id="UP000249169"/>
    </source>
</evidence>
<dbReference type="PANTHER" id="PTHR43300">
    <property type="entry name" value="ACETYLTRANSFERASE"/>
    <property type="match status" value="1"/>
</dbReference>
<keyword evidence="4" id="KW-0808">Transferase</keyword>
<feature type="domain" description="PglD N-terminal" evidence="3">
    <location>
        <begin position="3"/>
        <end position="79"/>
    </location>
</feature>